<evidence type="ECO:0000313" key="3">
    <source>
        <dbReference type="Proteomes" id="UP001597296"/>
    </source>
</evidence>
<name>A0ABW5C7G9_9PROT</name>
<dbReference type="Pfam" id="PF09012">
    <property type="entry name" value="FeoC"/>
    <property type="match status" value="1"/>
</dbReference>
<dbReference type="EMBL" id="JBHUIY010000004">
    <property type="protein sequence ID" value="MFD2232861.1"/>
    <property type="molecule type" value="Genomic_DNA"/>
</dbReference>
<comment type="caution">
    <text evidence="2">The sequence shown here is derived from an EMBL/GenBank/DDBJ whole genome shotgun (WGS) entry which is preliminary data.</text>
</comment>
<evidence type="ECO:0000259" key="1">
    <source>
        <dbReference type="Pfam" id="PF09012"/>
    </source>
</evidence>
<accession>A0ABW5C7G9</accession>
<dbReference type="InterPro" id="IPR015102">
    <property type="entry name" value="Tscrpt_reg_HTH_FeoC"/>
</dbReference>
<reference evidence="3" key="1">
    <citation type="journal article" date="2019" name="Int. J. Syst. Evol. Microbiol.">
        <title>The Global Catalogue of Microorganisms (GCM) 10K type strain sequencing project: providing services to taxonomists for standard genome sequencing and annotation.</title>
        <authorList>
            <consortium name="The Broad Institute Genomics Platform"/>
            <consortium name="The Broad Institute Genome Sequencing Center for Infectious Disease"/>
            <person name="Wu L."/>
            <person name="Ma J."/>
        </authorList>
    </citation>
    <scope>NUCLEOTIDE SEQUENCE [LARGE SCALE GENOMIC DNA]</scope>
    <source>
        <strain evidence="3">KCTC 15012</strain>
    </source>
</reference>
<dbReference type="Proteomes" id="UP001597296">
    <property type="component" value="Unassembled WGS sequence"/>
</dbReference>
<keyword evidence="3" id="KW-1185">Reference proteome</keyword>
<dbReference type="InterPro" id="IPR036388">
    <property type="entry name" value="WH-like_DNA-bd_sf"/>
</dbReference>
<dbReference type="RefSeq" id="WP_377314544.1">
    <property type="nucleotide sequence ID" value="NZ_JBHUIY010000004.1"/>
</dbReference>
<sequence length="73" mass="7800">MLSLSSVRAYLIENGPASRTDLAIACDADPDAVALVLDQWIARGKVKRQQGGCCGTKTCHCSEAPAEMFSWQG</sequence>
<evidence type="ECO:0000313" key="2">
    <source>
        <dbReference type="EMBL" id="MFD2232861.1"/>
    </source>
</evidence>
<gene>
    <name evidence="2" type="ORF">ACFSNB_03490</name>
</gene>
<dbReference type="SUPFAM" id="SSF46785">
    <property type="entry name" value="Winged helix' DNA-binding domain"/>
    <property type="match status" value="1"/>
</dbReference>
<dbReference type="InterPro" id="IPR036390">
    <property type="entry name" value="WH_DNA-bd_sf"/>
</dbReference>
<organism evidence="2 3">
    <name type="scientific">Phaeospirillum tilakii</name>
    <dbReference type="NCBI Taxonomy" id="741673"/>
    <lineage>
        <taxon>Bacteria</taxon>
        <taxon>Pseudomonadati</taxon>
        <taxon>Pseudomonadota</taxon>
        <taxon>Alphaproteobacteria</taxon>
        <taxon>Rhodospirillales</taxon>
        <taxon>Rhodospirillaceae</taxon>
        <taxon>Phaeospirillum</taxon>
    </lineage>
</organism>
<protein>
    <submittedName>
        <fullName evidence="2">FeoC-like transcriptional regulator</fullName>
    </submittedName>
</protein>
<dbReference type="Gene3D" id="1.10.10.10">
    <property type="entry name" value="Winged helix-like DNA-binding domain superfamily/Winged helix DNA-binding domain"/>
    <property type="match status" value="1"/>
</dbReference>
<proteinExistence type="predicted"/>
<feature type="domain" description="Transcriptional regulator HTH-type FeoC" evidence="1">
    <location>
        <begin position="3"/>
        <end position="69"/>
    </location>
</feature>